<name>A0A225DRV9_9BACT</name>
<evidence type="ECO:0000313" key="3">
    <source>
        <dbReference type="EMBL" id="OWK44240.1"/>
    </source>
</evidence>
<dbReference type="Proteomes" id="UP000214646">
    <property type="component" value="Unassembled WGS sequence"/>
</dbReference>
<dbReference type="InterPro" id="IPR013783">
    <property type="entry name" value="Ig-like_fold"/>
</dbReference>
<feature type="region of interest" description="Disordered" evidence="1">
    <location>
        <begin position="118"/>
        <end position="295"/>
    </location>
</feature>
<dbReference type="EMBL" id="NIDE01000003">
    <property type="protein sequence ID" value="OWK44240.1"/>
    <property type="molecule type" value="Genomic_DNA"/>
</dbReference>
<dbReference type="AlphaFoldDB" id="A0A225DRV9"/>
<accession>A0A225DRV9</accession>
<feature type="region of interest" description="Disordered" evidence="1">
    <location>
        <begin position="732"/>
        <end position="752"/>
    </location>
</feature>
<dbReference type="InterPro" id="IPR000601">
    <property type="entry name" value="PKD_dom"/>
</dbReference>
<reference evidence="4" key="1">
    <citation type="submission" date="2017-06" db="EMBL/GenBank/DDBJ databases">
        <title>Genome analysis of Fimbriiglobus ruber SP5, the first member of the order Planctomycetales with confirmed chitinolytic capability.</title>
        <authorList>
            <person name="Ravin N.V."/>
            <person name="Rakitin A.L."/>
            <person name="Ivanova A.A."/>
            <person name="Beletsky A.V."/>
            <person name="Kulichevskaya I.S."/>
            <person name="Mardanov A.V."/>
            <person name="Dedysh S.N."/>
        </authorList>
    </citation>
    <scope>NUCLEOTIDE SEQUENCE [LARGE SCALE GENOMIC DNA]</scope>
    <source>
        <strain evidence="4">SP5</strain>
    </source>
</reference>
<protein>
    <recommendedName>
        <fullName evidence="2">PKD domain-containing protein</fullName>
    </recommendedName>
</protein>
<keyword evidence="4" id="KW-1185">Reference proteome</keyword>
<evidence type="ECO:0000256" key="1">
    <source>
        <dbReference type="SAM" id="MobiDB-lite"/>
    </source>
</evidence>
<feature type="compositionally biased region" description="Polar residues" evidence="1">
    <location>
        <begin position="221"/>
        <end position="231"/>
    </location>
</feature>
<feature type="compositionally biased region" description="Pro residues" evidence="1">
    <location>
        <begin position="239"/>
        <end position="261"/>
    </location>
</feature>
<proteinExistence type="predicted"/>
<feature type="compositionally biased region" description="Low complexity" evidence="1">
    <location>
        <begin position="123"/>
        <end position="132"/>
    </location>
</feature>
<organism evidence="3 4">
    <name type="scientific">Fimbriiglobus ruber</name>
    <dbReference type="NCBI Taxonomy" id="1908690"/>
    <lineage>
        <taxon>Bacteria</taxon>
        <taxon>Pseudomonadati</taxon>
        <taxon>Planctomycetota</taxon>
        <taxon>Planctomycetia</taxon>
        <taxon>Gemmatales</taxon>
        <taxon>Gemmataceae</taxon>
        <taxon>Fimbriiglobus</taxon>
    </lineage>
</organism>
<feature type="compositionally biased region" description="Low complexity" evidence="1">
    <location>
        <begin position="161"/>
        <end position="192"/>
    </location>
</feature>
<dbReference type="PROSITE" id="PS50093">
    <property type="entry name" value="PKD"/>
    <property type="match status" value="1"/>
</dbReference>
<comment type="caution">
    <text evidence="3">The sequence shown here is derived from an EMBL/GenBank/DDBJ whole genome shotgun (WGS) entry which is preliminary data.</text>
</comment>
<feature type="compositionally biased region" description="Pro residues" evidence="1">
    <location>
        <begin position="732"/>
        <end position="750"/>
    </location>
</feature>
<sequence>MRDFSADRRRGVMSGPVRPLSDRSNLPTLYAGAPMRRFMLTRWIYGQFRFWAKRRRSWVTPGTRAVLGVDPCDTRDAGGSLWQPTAWLMPFGAVPAFVTAQAPASDVGGTSITSADVSAPAVTDTSDSDSPSTLPPVIPGDSAPGSTDAPASSAAVATDNATSGSGALSGTATSGAGSPGGSSSDAGSSSTGLRAPANNASNGEGASTGGGSSMPGVAPTPSGTAANSSGGVHSLALPASPPASPPGPVSPPPLPAAPTVPPLAGQPTGQSPPTPHGSLPPASPPAAPTSTPGGLVTAEGEILAAGKQGTALANVVVATFTDSNPFSQVSDFQASIAWGDGGTSYGVVTAVAGGGYQVEGSHTYTTADTFSISVDIKDVVSGSSGTANSSVTIAAAPVTVTGYNIQAIAGNSFSTVVAGLSETVPTGTSATIDWGDGMTEDAQVNETSIRGTHEYDSVGSYSVTITVHEADGGNVTTTVAADVEPAPTTESLWNSTLAVDAAMTGNPISMTATESTDSSWQVATFHDASSVTSPYGYNATIEWGDGFESTGQVDAASGAGNFVVYGNHVYTAQGTYSVTAIIEKGDEGKLVLNGTASVAEAPLTAYSAFGSSTYPQYLAQGYPIGASPEFPNDYTDPTVVGFLSAGVFDHGDDFSATVDWGDGTTSNSAQIINWMGYASSNGVSIDYDYRILAPNHAYANDGSYGVTVTAWDNYGHISTSVSYVQVNTLDPVPPAVPPSPPAPPTTPPPSLSVTVNPVSTTAGHAFSGVVASVIDPTGQLNINQLTADINWGDGYGDSYLNLGSGPTTNTTTYSTSMSVVQTGPDAYDIYGGHVYPVSGEYTISVGADDFYVNGPQADEGGSGTAIADVAAETVTDTAWQGQSNQINATQGVMLSNIPLATFSDPDPSLSLQNAVATIYWGDGSYGPGTVTGSAGQYTVTGTHTYSEPGEYFVGVNLDSNTTSTLDSIGTVLTPGLASYPRVTTTAIVSPSSKSLAGVGSQTITAGSDGTAEFDGSLATFDDANLSASSSDYTVTVDWGMVARPVLHSLGHKVATKFKVHTPTIHLDCTPHTCS</sequence>
<evidence type="ECO:0000259" key="2">
    <source>
        <dbReference type="PROSITE" id="PS50093"/>
    </source>
</evidence>
<dbReference type="Gene3D" id="2.60.40.10">
    <property type="entry name" value="Immunoglobulins"/>
    <property type="match status" value="2"/>
</dbReference>
<dbReference type="SUPFAM" id="SSF49299">
    <property type="entry name" value="PKD domain"/>
    <property type="match status" value="2"/>
</dbReference>
<dbReference type="InterPro" id="IPR035986">
    <property type="entry name" value="PKD_dom_sf"/>
</dbReference>
<evidence type="ECO:0000313" key="4">
    <source>
        <dbReference type="Proteomes" id="UP000214646"/>
    </source>
</evidence>
<feature type="domain" description="PKD" evidence="2">
    <location>
        <begin position="425"/>
        <end position="488"/>
    </location>
</feature>
<gene>
    <name evidence="3" type="ORF">FRUB_02172</name>
</gene>